<feature type="domain" description="DUF7402" evidence="3">
    <location>
        <begin position="464"/>
        <end position="596"/>
    </location>
</feature>
<reference evidence="4 5" key="1">
    <citation type="submission" date="2019-07" db="EMBL/GenBank/DDBJ databases">
        <title>Whole genome shotgun sequence of Frigoribacterium faeni NBRC 103066.</title>
        <authorList>
            <person name="Hosoyama A."/>
            <person name="Uohara A."/>
            <person name="Ohji S."/>
            <person name="Ichikawa N."/>
        </authorList>
    </citation>
    <scope>NUCLEOTIDE SEQUENCE [LARGE SCALE GENOMIC DNA]</scope>
    <source>
        <strain evidence="4 5">NBRC 103066</strain>
    </source>
</reference>
<dbReference type="PANTHER" id="PTHR12993">
    <property type="entry name" value="N-ACETYLGLUCOSAMINYL-PHOSPHATIDYLINOSITOL DE-N-ACETYLASE-RELATED"/>
    <property type="match status" value="1"/>
</dbReference>
<dbReference type="InterPro" id="IPR003737">
    <property type="entry name" value="GlcNAc_PI_deacetylase-related"/>
</dbReference>
<accession>A0ABQ0UR97</accession>
<keyword evidence="5" id="KW-1185">Reference proteome</keyword>
<protein>
    <recommendedName>
        <fullName evidence="3">DUF7402 domain-containing protein</fullName>
    </recommendedName>
</protein>
<dbReference type="InterPro" id="IPR024078">
    <property type="entry name" value="LmbE-like_dom_sf"/>
</dbReference>
<evidence type="ECO:0000256" key="2">
    <source>
        <dbReference type="SAM" id="MobiDB-lite"/>
    </source>
</evidence>
<dbReference type="Proteomes" id="UP000321154">
    <property type="component" value="Unassembled WGS sequence"/>
</dbReference>
<dbReference type="SUPFAM" id="SSF49785">
    <property type="entry name" value="Galactose-binding domain-like"/>
    <property type="match status" value="1"/>
</dbReference>
<sequence length="600" mass="61380">MALVPSVATARPATADTAHSAPQPASSLTPSGCTAGTTLNVVAHQDDDVLFQSATLVADLRAGRCVTTVYVTAGDGGHPAAYWQERELGPRAAYAGILGLADVWTTSTVEVGGHVVAVARLDADPRVQLVSLRLPDGGTDGMGFPLTGDTSLLELSTGEIDSLAAVDGTATYTLASLSSTLDALMAAVQPTNINTLDHVGAIDDGDHPDHHVVGALVDAAQQRYTTPHGFAGYQGYGIRDRPSNLTMAQITDKSQAFFRYAEHDPATCGGWDACWNKPEYDWLSRQYAVGTPTTTAPPAATPVDPHAPLSAFDVTGGATVTASSENTADGQTAAKAVDGVADGYPGDHRAEWATVGGRSGSWLSLAWPTARTIDQVVLHDRPNGDDRVTGATLVFSDGSTVAVPALPDDGSAATVTFPARASSSLRITVTSTSGTTRNVGLAELVVRSPSAAPTSTPAPTRTDVTAGAVATASWDNPADGQTAAKAIDGVADGYPGNAANEWVAPWGRTGVALTLTWSTAKAMDTVVLHDRPNLSDGITGGTLTFSDGSTVTVPALDDAGGATTVSFPSRVASSVTFTTTSVSASTVNVGLAEMRVLVTG</sequence>
<name>A0ABQ0UR97_9MICO</name>
<dbReference type="InterPro" id="IPR008979">
    <property type="entry name" value="Galactose-bd-like_sf"/>
</dbReference>
<proteinExistence type="predicted"/>
<evidence type="ECO:0000256" key="1">
    <source>
        <dbReference type="ARBA" id="ARBA00022833"/>
    </source>
</evidence>
<feature type="domain" description="DUF7402" evidence="3">
    <location>
        <begin position="313"/>
        <end position="446"/>
    </location>
</feature>
<dbReference type="EMBL" id="BJUV01000024">
    <property type="protein sequence ID" value="GEK83998.1"/>
    <property type="molecule type" value="Genomic_DNA"/>
</dbReference>
<dbReference type="Pfam" id="PF02585">
    <property type="entry name" value="PIG-L"/>
    <property type="match status" value="1"/>
</dbReference>
<evidence type="ECO:0000313" key="5">
    <source>
        <dbReference type="Proteomes" id="UP000321154"/>
    </source>
</evidence>
<keyword evidence="1" id="KW-0862">Zinc</keyword>
<organism evidence="4 5">
    <name type="scientific">Frigoribacterium faeni</name>
    <dbReference type="NCBI Taxonomy" id="145483"/>
    <lineage>
        <taxon>Bacteria</taxon>
        <taxon>Bacillati</taxon>
        <taxon>Actinomycetota</taxon>
        <taxon>Actinomycetes</taxon>
        <taxon>Micrococcales</taxon>
        <taxon>Microbacteriaceae</taxon>
        <taxon>Frigoribacterium</taxon>
    </lineage>
</organism>
<dbReference type="Gene3D" id="2.60.120.260">
    <property type="entry name" value="Galactose-binding domain-like"/>
    <property type="match status" value="2"/>
</dbReference>
<comment type="caution">
    <text evidence="4">The sequence shown here is derived from an EMBL/GenBank/DDBJ whole genome shotgun (WGS) entry which is preliminary data.</text>
</comment>
<dbReference type="Gene3D" id="3.40.50.10320">
    <property type="entry name" value="LmbE-like"/>
    <property type="match status" value="1"/>
</dbReference>
<gene>
    <name evidence="4" type="ORF">FFA01_23070</name>
</gene>
<dbReference type="SUPFAM" id="SSF102588">
    <property type="entry name" value="LmbE-like"/>
    <property type="match status" value="1"/>
</dbReference>
<evidence type="ECO:0000259" key="3">
    <source>
        <dbReference type="Pfam" id="PF24135"/>
    </source>
</evidence>
<feature type="region of interest" description="Disordered" evidence="2">
    <location>
        <begin position="1"/>
        <end position="31"/>
    </location>
</feature>
<dbReference type="PANTHER" id="PTHR12993:SF23">
    <property type="entry name" value="N-ACETYLGLUCOSAMINYLPHOSPHATIDYLINOSITOL DEACETYLASE"/>
    <property type="match status" value="1"/>
</dbReference>
<evidence type="ECO:0000313" key="4">
    <source>
        <dbReference type="EMBL" id="GEK83998.1"/>
    </source>
</evidence>
<dbReference type="Pfam" id="PF24135">
    <property type="entry name" value="DUF7402"/>
    <property type="match status" value="2"/>
</dbReference>
<dbReference type="InterPro" id="IPR055826">
    <property type="entry name" value="DUF7402"/>
</dbReference>